<feature type="chain" id="PRO_5046879116" description="Transporter" evidence="1">
    <location>
        <begin position="27"/>
        <end position="278"/>
    </location>
</feature>
<dbReference type="EMBL" id="VNWK01000020">
    <property type="protein sequence ID" value="TXJ95887.1"/>
    <property type="molecule type" value="Genomic_DNA"/>
</dbReference>
<keyword evidence="3" id="KW-1185">Reference proteome</keyword>
<gene>
    <name evidence="2" type="ORF">FQ017_07895</name>
</gene>
<comment type="caution">
    <text evidence="2">The sequence shown here is derived from an EMBL/GenBank/DDBJ whole genome shotgun (WGS) entry which is preliminary data.</text>
</comment>
<evidence type="ECO:0000313" key="2">
    <source>
        <dbReference type="EMBL" id="TXJ95887.1"/>
    </source>
</evidence>
<keyword evidence="1" id="KW-0732">Signal</keyword>
<organism evidence="2 3">
    <name type="scientific">Flagellimonas pelagia</name>
    <dbReference type="NCBI Taxonomy" id="2306998"/>
    <lineage>
        <taxon>Bacteria</taxon>
        <taxon>Pseudomonadati</taxon>
        <taxon>Bacteroidota</taxon>
        <taxon>Flavobacteriia</taxon>
        <taxon>Flavobacteriales</taxon>
        <taxon>Flavobacteriaceae</taxon>
        <taxon>Flagellimonas</taxon>
    </lineage>
</organism>
<sequence>MKKKKFMNLKLTIFFLILAQIGFSQQYNSVIIESENIDSNNEIYKIGSVFVYDYEIIKDGQKCKLKTNNGMFARSEFELVPTESDSIGVQKIHLIVQPVSDSDRTNENQTQISYLQEPIFASLSSTGAVENDKNVWIHPIRKGFFNSLETAPFPFIKKPLKIGSEWTDQMQIGQGWGNELWGKWEGQLLLAYNYKITEKKTIKTEIGEIDCFVIESSAKSEIGTTKLTSYFSEKYGFVRLEYELLNELKVNMWLTDFKTDKEFNDTRTFFKTKEYIKQ</sequence>
<evidence type="ECO:0000256" key="1">
    <source>
        <dbReference type="SAM" id="SignalP"/>
    </source>
</evidence>
<reference evidence="2 3" key="1">
    <citation type="submission" date="2019-07" db="EMBL/GenBank/DDBJ databases">
        <title>Draft genome of two Muricauda strains isolated from deep sea.</title>
        <authorList>
            <person name="Sun C."/>
        </authorList>
    </citation>
    <scope>NUCLEOTIDE SEQUENCE [LARGE SCALE GENOMIC DNA]</scope>
    <source>
        <strain evidence="2 3">72</strain>
    </source>
</reference>
<protein>
    <recommendedName>
        <fullName evidence="4">Transporter</fullName>
    </recommendedName>
</protein>
<name>A0ABY3KIR5_9FLAO</name>
<accession>A0ABY3KIR5</accession>
<dbReference type="Gene3D" id="2.40.360.20">
    <property type="match status" value="1"/>
</dbReference>
<feature type="signal peptide" evidence="1">
    <location>
        <begin position="1"/>
        <end position="26"/>
    </location>
</feature>
<evidence type="ECO:0008006" key="4">
    <source>
        <dbReference type="Google" id="ProtNLM"/>
    </source>
</evidence>
<dbReference type="RefSeq" id="WP_220473542.1">
    <property type="nucleotide sequence ID" value="NZ_QXFI01000020.1"/>
</dbReference>
<proteinExistence type="predicted"/>
<evidence type="ECO:0000313" key="3">
    <source>
        <dbReference type="Proteomes" id="UP000321621"/>
    </source>
</evidence>
<dbReference type="Proteomes" id="UP000321621">
    <property type="component" value="Unassembled WGS sequence"/>
</dbReference>